<dbReference type="STRING" id="570277.EZMO1_3258"/>
<protein>
    <submittedName>
        <fullName evidence="2">Dihydrouridine synthase, DuS</fullName>
        <ecNumber evidence="2">1.-.-.-</ecNumber>
    </submittedName>
</protein>
<evidence type="ECO:0000313" key="2">
    <source>
        <dbReference type="EMBL" id="AMO57257.1"/>
    </source>
</evidence>
<evidence type="ECO:0000259" key="1">
    <source>
        <dbReference type="Pfam" id="PF01207"/>
    </source>
</evidence>
<gene>
    <name evidence="2" type="primary">dusC</name>
    <name evidence="2" type="ORF">EZMO1_3258</name>
</gene>
<reference evidence="2 3" key="1">
    <citation type="journal article" date="2016" name="Front. Microbiol.">
        <title>Genomic Insight into the Host-Endosymbiont Relationship of Endozoicomonas montiporae CL-33(T) with its Coral Host.</title>
        <authorList>
            <person name="Ding J.-Y."/>
            <person name="Shiu J.-H."/>
            <person name="Chen W.-M."/>
            <person name="Chiang Y.-R."/>
            <person name="Tang S.-L."/>
        </authorList>
    </citation>
    <scope>NUCLEOTIDE SEQUENCE [LARGE SCALE GENOMIC DNA]</scope>
    <source>
        <strain evidence="2 3">CL-33</strain>
    </source>
</reference>
<dbReference type="AlphaFoldDB" id="A0A142BET1"/>
<dbReference type="SUPFAM" id="SSF51395">
    <property type="entry name" value="FMN-linked oxidoreductases"/>
    <property type="match status" value="1"/>
</dbReference>
<dbReference type="OrthoDB" id="5289281at2"/>
<dbReference type="KEGG" id="emp:EZMO1_3258"/>
<dbReference type="InterPro" id="IPR013785">
    <property type="entry name" value="Aldolase_TIM"/>
</dbReference>
<keyword evidence="2" id="KW-0560">Oxidoreductase</keyword>
<dbReference type="InterPro" id="IPR035587">
    <property type="entry name" value="DUS-like_FMN-bd"/>
</dbReference>
<dbReference type="PATRIC" id="fig|570277.3.peg.3500"/>
<feature type="domain" description="DUS-like FMN-binding" evidence="1">
    <location>
        <begin position="5"/>
        <end position="81"/>
    </location>
</feature>
<organism evidence="2 3">
    <name type="scientific">Endozoicomonas montiporae CL-33</name>
    <dbReference type="NCBI Taxonomy" id="570277"/>
    <lineage>
        <taxon>Bacteria</taxon>
        <taxon>Pseudomonadati</taxon>
        <taxon>Pseudomonadota</taxon>
        <taxon>Gammaproteobacteria</taxon>
        <taxon>Oceanospirillales</taxon>
        <taxon>Endozoicomonadaceae</taxon>
        <taxon>Endozoicomonas</taxon>
    </lineage>
</organism>
<name>A0A142BET1_9GAMM</name>
<dbReference type="Gene3D" id="3.20.20.70">
    <property type="entry name" value="Aldolase class I"/>
    <property type="match status" value="1"/>
</dbReference>
<dbReference type="EC" id="1.-.-.-" evidence="2"/>
<dbReference type="RefSeq" id="WP_034877072.1">
    <property type="nucleotide sequence ID" value="NZ_CP013251.1"/>
</dbReference>
<dbReference type="EMBL" id="CP013251">
    <property type="protein sequence ID" value="AMO57257.1"/>
    <property type="molecule type" value="Genomic_DNA"/>
</dbReference>
<proteinExistence type="predicted"/>
<dbReference type="GO" id="GO:0016491">
    <property type="term" value="F:oxidoreductase activity"/>
    <property type="evidence" value="ECO:0007669"/>
    <property type="project" value="UniProtKB-KW"/>
</dbReference>
<dbReference type="Proteomes" id="UP000071065">
    <property type="component" value="Chromosome"/>
</dbReference>
<dbReference type="Pfam" id="PF01207">
    <property type="entry name" value="Dus"/>
    <property type="match status" value="1"/>
</dbReference>
<evidence type="ECO:0000313" key="3">
    <source>
        <dbReference type="Proteomes" id="UP000071065"/>
    </source>
</evidence>
<accession>A0A142BET1</accession>
<sequence length="101" mass="11151">MNHITLAPMEGVIDYLLRELLSEIGGIDLCVTEFIRVTGTRLPASVFHRICPELKQGCQTRSGTPVHIQFLGNNPQLHMTMSKPIKIAGQGRTMSNTNSAF</sequence>